<dbReference type="AlphaFoldDB" id="A0AAW9CYD7"/>
<protein>
    <submittedName>
        <fullName evidence="1">Uncharacterized protein</fullName>
    </submittedName>
</protein>
<proteinExistence type="predicted"/>
<comment type="caution">
    <text evidence="1">The sequence shown here is derived from an EMBL/GenBank/DDBJ whole genome shotgun (WGS) entry which is preliminary data.</text>
</comment>
<dbReference type="Proteomes" id="UP001272137">
    <property type="component" value="Unassembled WGS sequence"/>
</dbReference>
<sequence>MKKSHLPEGRRACVIRIALHENANRISTINHKYMLIIRAG</sequence>
<dbReference type="EMBL" id="QXCT01000002">
    <property type="protein sequence ID" value="MDW9255635.1"/>
    <property type="molecule type" value="Genomic_DNA"/>
</dbReference>
<reference evidence="1" key="1">
    <citation type="submission" date="2018-08" db="EMBL/GenBank/DDBJ databases">
        <title>Identification of Burkholderia cepacia strains that express a Burkholderia pseudomallei-like capsular polysaccharide.</title>
        <authorList>
            <person name="Burtnick M.N."/>
            <person name="Vongsouvath M."/>
            <person name="Newton P."/>
            <person name="Wuthiekanun V."/>
            <person name="Limmathurotsakul D."/>
            <person name="Brett P.J."/>
            <person name="Chantratita N."/>
            <person name="Dance D.A."/>
        </authorList>
    </citation>
    <scope>NUCLEOTIDE SEQUENCE</scope>
    <source>
        <strain evidence="1">SBXCC001</strain>
    </source>
</reference>
<accession>A0AAW9CYD7</accession>
<evidence type="ECO:0000313" key="1">
    <source>
        <dbReference type="EMBL" id="MDW9255635.1"/>
    </source>
</evidence>
<gene>
    <name evidence="1" type="ORF">C7S16_1423</name>
</gene>
<name>A0AAW9CYD7_BURTH</name>
<organism evidence="1 2">
    <name type="scientific">Burkholderia thailandensis</name>
    <dbReference type="NCBI Taxonomy" id="57975"/>
    <lineage>
        <taxon>Bacteria</taxon>
        <taxon>Pseudomonadati</taxon>
        <taxon>Pseudomonadota</taxon>
        <taxon>Betaproteobacteria</taxon>
        <taxon>Burkholderiales</taxon>
        <taxon>Burkholderiaceae</taxon>
        <taxon>Burkholderia</taxon>
        <taxon>pseudomallei group</taxon>
    </lineage>
</organism>
<evidence type="ECO:0000313" key="2">
    <source>
        <dbReference type="Proteomes" id="UP001272137"/>
    </source>
</evidence>